<keyword evidence="3" id="KW-0378">Hydrolase</keyword>
<organism evidence="5">
    <name type="scientific">Siphoviridae sp. ctx7r16</name>
    <dbReference type="NCBI Taxonomy" id="2825738"/>
    <lineage>
        <taxon>Viruses</taxon>
        <taxon>Duplodnaviria</taxon>
        <taxon>Heunggongvirae</taxon>
        <taxon>Uroviricota</taxon>
        <taxon>Caudoviricetes</taxon>
    </lineage>
</organism>
<dbReference type="Pfam" id="PF08774">
    <property type="entry name" value="VRR_NUC"/>
    <property type="match status" value="1"/>
</dbReference>
<protein>
    <submittedName>
        <fullName evidence="5">Nuclease</fullName>
    </submittedName>
</protein>
<reference evidence="5" key="1">
    <citation type="journal article" date="2021" name="Proc. Natl. Acad. Sci. U.S.A.">
        <title>A Catalog of Tens of Thousands of Viruses from Human Metagenomes Reveals Hidden Associations with Chronic Diseases.</title>
        <authorList>
            <person name="Tisza M.J."/>
            <person name="Buck C.B."/>
        </authorList>
    </citation>
    <scope>NUCLEOTIDE SEQUENCE</scope>
    <source>
        <strain evidence="5">Ctx7r16</strain>
    </source>
</reference>
<dbReference type="InterPro" id="IPR011856">
    <property type="entry name" value="tRNA_endonuc-like_dom_sf"/>
</dbReference>
<evidence type="ECO:0000256" key="2">
    <source>
        <dbReference type="ARBA" id="ARBA00022722"/>
    </source>
</evidence>
<evidence type="ECO:0000256" key="1">
    <source>
        <dbReference type="ARBA" id="ARBA00001946"/>
    </source>
</evidence>
<dbReference type="EMBL" id="BK015268">
    <property type="protein sequence ID" value="DAD98821.1"/>
    <property type="molecule type" value="Genomic_DNA"/>
</dbReference>
<sequence length="125" mass="13926">MSLRGVYETTFTDLHPYKEKVINMREKAIEHHLVMETEKAGGKAVKFVSPSFAGMPDRLVLLADGKMGFVEVKAPGQKPRPLQLKRHAMLRRLGYQVFVLDAIETIPEVLETIAHTPDGKGGDAK</sequence>
<dbReference type="GO" id="GO:0016788">
    <property type="term" value="F:hydrolase activity, acting on ester bonds"/>
    <property type="evidence" value="ECO:0007669"/>
    <property type="project" value="InterPro"/>
</dbReference>
<accession>A0A8S5NVJ3</accession>
<keyword evidence="2" id="KW-0540">Nuclease</keyword>
<dbReference type="GO" id="GO:0004518">
    <property type="term" value="F:nuclease activity"/>
    <property type="evidence" value="ECO:0007669"/>
    <property type="project" value="UniProtKB-KW"/>
</dbReference>
<dbReference type="Gene3D" id="3.40.1350.10">
    <property type="match status" value="1"/>
</dbReference>
<dbReference type="GO" id="GO:0003676">
    <property type="term" value="F:nucleic acid binding"/>
    <property type="evidence" value="ECO:0007669"/>
    <property type="project" value="InterPro"/>
</dbReference>
<feature type="domain" description="VRR-NUC" evidence="4">
    <location>
        <begin position="24"/>
        <end position="104"/>
    </location>
</feature>
<dbReference type="InterPro" id="IPR014883">
    <property type="entry name" value="VRR_NUC"/>
</dbReference>
<name>A0A8S5NVJ3_9CAUD</name>
<evidence type="ECO:0000256" key="3">
    <source>
        <dbReference type="ARBA" id="ARBA00022801"/>
    </source>
</evidence>
<evidence type="ECO:0000313" key="5">
    <source>
        <dbReference type="EMBL" id="DAD98821.1"/>
    </source>
</evidence>
<proteinExistence type="predicted"/>
<comment type="cofactor">
    <cofactor evidence="1">
        <name>Mg(2+)</name>
        <dbReference type="ChEBI" id="CHEBI:18420"/>
    </cofactor>
</comment>
<evidence type="ECO:0000259" key="4">
    <source>
        <dbReference type="SMART" id="SM00990"/>
    </source>
</evidence>
<dbReference type="SMART" id="SM00990">
    <property type="entry name" value="VRR_NUC"/>
    <property type="match status" value="1"/>
</dbReference>